<accession>A0AAP0EHR0</accession>
<dbReference type="SMART" id="SM00182">
    <property type="entry name" value="CULLIN"/>
    <property type="match status" value="1"/>
</dbReference>
<dbReference type="Proteomes" id="UP001417504">
    <property type="component" value="Unassembled WGS sequence"/>
</dbReference>
<dbReference type="FunFam" id="1.20.1310.10:FF:000002">
    <property type="entry name" value="cullin-3 isoform X1"/>
    <property type="match status" value="1"/>
</dbReference>
<keyword evidence="7" id="KW-1185">Reference proteome</keyword>
<evidence type="ECO:0000256" key="2">
    <source>
        <dbReference type="ARBA" id="ARBA00022843"/>
    </source>
</evidence>
<dbReference type="AlphaFoldDB" id="A0AAP0EHR0"/>
<proteinExistence type="inferred from homology"/>
<sequence length="115" mass="13368">MSHMHHAHLPKGLEGYSEEDVMMLFRHLQENDVFEKYYKQHLAKCLLSNTTVSDDAERSLIVKLKTECGYQFTSKLEGMFTDMKTPQDTMSNSRHDLELLFGCFITGLSHLLHFI</sequence>
<keyword evidence="1" id="KW-1017">Isopeptide bond</keyword>
<gene>
    <name evidence="6" type="ORF">Sjap_023885</name>
</gene>
<organism evidence="6 7">
    <name type="scientific">Stephania japonica</name>
    <dbReference type="NCBI Taxonomy" id="461633"/>
    <lineage>
        <taxon>Eukaryota</taxon>
        <taxon>Viridiplantae</taxon>
        <taxon>Streptophyta</taxon>
        <taxon>Embryophyta</taxon>
        <taxon>Tracheophyta</taxon>
        <taxon>Spermatophyta</taxon>
        <taxon>Magnoliopsida</taxon>
        <taxon>Ranunculales</taxon>
        <taxon>Menispermaceae</taxon>
        <taxon>Menispermoideae</taxon>
        <taxon>Cissampelideae</taxon>
        <taxon>Stephania</taxon>
    </lineage>
</organism>
<dbReference type="Gene3D" id="1.20.1310.10">
    <property type="entry name" value="Cullin Repeats"/>
    <property type="match status" value="1"/>
</dbReference>
<evidence type="ECO:0000313" key="6">
    <source>
        <dbReference type="EMBL" id="KAK9090708.1"/>
    </source>
</evidence>
<evidence type="ECO:0000256" key="1">
    <source>
        <dbReference type="ARBA" id="ARBA00022499"/>
    </source>
</evidence>
<dbReference type="GO" id="GO:0006511">
    <property type="term" value="P:ubiquitin-dependent protein catabolic process"/>
    <property type="evidence" value="ECO:0007669"/>
    <property type="project" value="InterPro"/>
</dbReference>
<evidence type="ECO:0000256" key="3">
    <source>
        <dbReference type="PROSITE-ProRule" id="PRU00330"/>
    </source>
</evidence>
<dbReference type="SUPFAM" id="SSF75632">
    <property type="entry name" value="Cullin homology domain"/>
    <property type="match status" value="1"/>
</dbReference>
<comment type="caution">
    <text evidence="6">The sequence shown here is derived from an EMBL/GenBank/DDBJ whole genome shotgun (WGS) entry which is preliminary data.</text>
</comment>
<dbReference type="InterPro" id="IPR045093">
    <property type="entry name" value="Cullin"/>
</dbReference>
<evidence type="ECO:0000313" key="7">
    <source>
        <dbReference type="Proteomes" id="UP001417504"/>
    </source>
</evidence>
<dbReference type="EMBL" id="JBBNAE010000010">
    <property type="protein sequence ID" value="KAK9090708.1"/>
    <property type="molecule type" value="Genomic_DNA"/>
</dbReference>
<dbReference type="InterPro" id="IPR036317">
    <property type="entry name" value="Cullin_homology_sf"/>
</dbReference>
<dbReference type="PROSITE" id="PS50069">
    <property type="entry name" value="CULLIN_2"/>
    <property type="match status" value="1"/>
</dbReference>
<dbReference type="PANTHER" id="PTHR11932">
    <property type="entry name" value="CULLIN"/>
    <property type="match status" value="1"/>
</dbReference>
<comment type="similarity">
    <text evidence="3 4">Belongs to the cullin family.</text>
</comment>
<dbReference type="GO" id="GO:0031625">
    <property type="term" value="F:ubiquitin protein ligase binding"/>
    <property type="evidence" value="ECO:0007669"/>
    <property type="project" value="InterPro"/>
</dbReference>
<evidence type="ECO:0000256" key="4">
    <source>
        <dbReference type="RuleBase" id="RU003829"/>
    </source>
</evidence>
<name>A0AAP0EHR0_9MAGN</name>
<dbReference type="Pfam" id="PF00888">
    <property type="entry name" value="Cullin"/>
    <property type="match status" value="1"/>
</dbReference>
<evidence type="ECO:0000259" key="5">
    <source>
        <dbReference type="PROSITE" id="PS50069"/>
    </source>
</evidence>
<keyword evidence="2" id="KW-0832">Ubl conjugation</keyword>
<reference evidence="6 7" key="1">
    <citation type="submission" date="2024-01" db="EMBL/GenBank/DDBJ databases">
        <title>Genome assemblies of Stephania.</title>
        <authorList>
            <person name="Yang L."/>
        </authorList>
    </citation>
    <scope>NUCLEOTIDE SEQUENCE [LARGE SCALE GENOMIC DNA]</scope>
    <source>
        <strain evidence="6">QJT</strain>
        <tissue evidence="6">Leaf</tissue>
    </source>
</reference>
<dbReference type="InterPro" id="IPR016158">
    <property type="entry name" value="Cullin_homology"/>
</dbReference>
<dbReference type="InterPro" id="IPR001373">
    <property type="entry name" value="Cullin_N"/>
</dbReference>
<protein>
    <recommendedName>
        <fullName evidence="5">Cullin family profile domain-containing protein</fullName>
    </recommendedName>
</protein>
<feature type="domain" description="Cullin family profile" evidence="5">
    <location>
        <begin position="19"/>
        <end position="95"/>
    </location>
</feature>